<evidence type="ECO:0000313" key="1">
    <source>
        <dbReference type="EnsemblMetazoa" id="ADIR004739-PA"/>
    </source>
</evidence>
<organism evidence="1 2">
    <name type="scientific">Anopheles dirus</name>
    <dbReference type="NCBI Taxonomy" id="7168"/>
    <lineage>
        <taxon>Eukaryota</taxon>
        <taxon>Metazoa</taxon>
        <taxon>Ecdysozoa</taxon>
        <taxon>Arthropoda</taxon>
        <taxon>Hexapoda</taxon>
        <taxon>Insecta</taxon>
        <taxon>Pterygota</taxon>
        <taxon>Neoptera</taxon>
        <taxon>Endopterygota</taxon>
        <taxon>Diptera</taxon>
        <taxon>Nematocera</taxon>
        <taxon>Culicoidea</taxon>
        <taxon>Culicidae</taxon>
        <taxon>Anophelinae</taxon>
        <taxon>Anopheles</taxon>
    </lineage>
</organism>
<keyword evidence="2" id="KW-1185">Reference proteome</keyword>
<reference evidence="2" key="1">
    <citation type="submission" date="2013-03" db="EMBL/GenBank/DDBJ databases">
        <title>The Genome Sequence of Anopheles dirus WRAIR2.</title>
        <authorList>
            <consortium name="The Broad Institute Genomics Platform"/>
            <person name="Neafsey D.E."/>
            <person name="Walton C."/>
            <person name="Walker B."/>
            <person name="Young S.K."/>
            <person name="Zeng Q."/>
            <person name="Gargeya S."/>
            <person name="Fitzgerald M."/>
            <person name="Haas B."/>
            <person name="Abouelleil A."/>
            <person name="Allen A.W."/>
            <person name="Alvarado L."/>
            <person name="Arachchi H.M."/>
            <person name="Berlin A.M."/>
            <person name="Chapman S.B."/>
            <person name="Gainer-Dewar J."/>
            <person name="Goldberg J."/>
            <person name="Griggs A."/>
            <person name="Gujja S."/>
            <person name="Hansen M."/>
            <person name="Howarth C."/>
            <person name="Imamovic A."/>
            <person name="Ireland A."/>
            <person name="Larimer J."/>
            <person name="McCowan C."/>
            <person name="Murphy C."/>
            <person name="Pearson M."/>
            <person name="Poon T.W."/>
            <person name="Priest M."/>
            <person name="Roberts A."/>
            <person name="Saif S."/>
            <person name="Shea T."/>
            <person name="Sisk P."/>
            <person name="Sykes S."/>
            <person name="Wortman J."/>
            <person name="Nusbaum C."/>
            <person name="Birren B."/>
        </authorList>
    </citation>
    <scope>NUCLEOTIDE SEQUENCE [LARGE SCALE GENOMIC DNA]</scope>
    <source>
        <strain evidence="2">WRAIR2</strain>
    </source>
</reference>
<accession>A0A182NAR3</accession>
<dbReference type="VEuPathDB" id="VectorBase:ADIR004739"/>
<name>A0A182NAR3_9DIPT</name>
<dbReference type="AlphaFoldDB" id="A0A182NAR3"/>
<reference evidence="1" key="2">
    <citation type="submission" date="2020-05" db="UniProtKB">
        <authorList>
            <consortium name="EnsemblMetazoa"/>
        </authorList>
    </citation>
    <scope>IDENTIFICATION</scope>
    <source>
        <strain evidence="1">WRAIR2</strain>
    </source>
</reference>
<proteinExistence type="predicted"/>
<dbReference type="EnsemblMetazoa" id="ADIR004739-RA">
    <property type="protein sequence ID" value="ADIR004739-PA"/>
    <property type="gene ID" value="ADIR004739"/>
</dbReference>
<evidence type="ECO:0000313" key="2">
    <source>
        <dbReference type="Proteomes" id="UP000075884"/>
    </source>
</evidence>
<dbReference type="Proteomes" id="UP000075884">
    <property type="component" value="Unassembled WGS sequence"/>
</dbReference>
<protein>
    <submittedName>
        <fullName evidence="1">Uncharacterized protein</fullName>
    </submittedName>
</protein>
<sequence length="161" mass="17403">MDLLPVGQFGPRALALEKLGSISRMLPDGSAGFLRGTCRKDSSAGSDALAATLATYRGDNVADDGDDDNGGDDDGEIDLSRFASEKDTRAYFKRKLAIFEASMMTPAAANRRLAARKLEMEGGFGEGMDELDCIPPRQLLMYLVSPKAPVYHRRFLISHAG</sequence>